<evidence type="ECO:0000313" key="5">
    <source>
        <dbReference type="Proteomes" id="UP000253370"/>
    </source>
</evidence>
<protein>
    <submittedName>
        <fullName evidence="4">Damage-inducible protein DinB</fullName>
    </submittedName>
</protein>
<name>A0A365UAN2_9RHOB</name>
<keyword evidence="2 3" id="KW-0479">Metal-binding</keyword>
<dbReference type="Proteomes" id="UP000253370">
    <property type="component" value="Unassembled WGS sequence"/>
</dbReference>
<dbReference type="GO" id="GO:0046872">
    <property type="term" value="F:metal ion binding"/>
    <property type="evidence" value="ECO:0007669"/>
    <property type="project" value="UniProtKB-KW"/>
</dbReference>
<dbReference type="PANTHER" id="PTHR37302">
    <property type="entry name" value="SLR1116 PROTEIN"/>
    <property type="match status" value="1"/>
</dbReference>
<dbReference type="InterPro" id="IPR007837">
    <property type="entry name" value="DinB"/>
</dbReference>
<dbReference type="Pfam" id="PF05163">
    <property type="entry name" value="DinB"/>
    <property type="match status" value="1"/>
</dbReference>
<evidence type="ECO:0000256" key="1">
    <source>
        <dbReference type="ARBA" id="ARBA00008635"/>
    </source>
</evidence>
<feature type="binding site" evidence="3">
    <location>
        <position position="50"/>
    </location>
    <ligand>
        <name>a divalent metal cation</name>
        <dbReference type="ChEBI" id="CHEBI:60240"/>
    </ligand>
</feature>
<reference evidence="4 5" key="1">
    <citation type="submission" date="2018-07" db="EMBL/GenBank/DDBJ databases">
        <title>Rhodosalinus sp. strain E84T genomic sequence and assembly.</title>
        <authorList>
            <person name="Liu Z.-W."/>
            <person name="Lu D.-C."/>
        </authorList>
    </citation>
    <scope>NUCLEOTIDE SEQUENCE [LARGE SCALE GENOMIC DNA]</scope>
    <source>
        <strain evidence="4 5">E84</strain>
    </source>
</reference>
<dbReference type="RefSeq" id="WP_113289060.1">
    <property type="nucleotide sequence ID" value="NZ_QNTQ01000006.1"/>
</dbReference>
<feature type="binding site" evidence="3">
    <location>
        <position position="137"/>
    </location>
    <ligand>
        <name>a divalent metal cation</name>
        <dbReference type="ChEBI" id="CHEBI:60240"/>
    </ligand>
</feature>
<dbReference type="AlphaFoldDB" id="A0A365UAN2"/>
<organism evidence="4 5">
    <name type="scientific">Rhodosalinus halophilus</name>
    <dbReference type="NCBI Taxonomy" id="2259333"/>
    <lineage>
        <taxon>Bacteria</taxon>
        <taxon>Pseudomonadati</taxon>
        <taxon>Pseudomonadota</taxon>
        <taxon>Alphaproteobacteria</taxon>
        <taxon>Rhodobacterales</taxon>
        <taxon>Paracoccaceae</taxon>
        <taxon>Rhodosalinus</taxon>
    </lineage>
</organism>
<dbReference type="EMBL" id="QNTQ01000006">
    <property type="protein sequence ID" value="RBI85801.1"/>
    <property type="molecule type" value="Genomic_DNA"/>
</dbReference>
<dbReference type="Gene3D" id="1.20.120.450">
    <property type="entry name" value="dinb family like domain"/>
    <property type="match status" value="1"/>
</dbReference>
<dbReference type="PANTHER" id="PTHR37302:SF1">
    <property type="entry name" value="PROTEIN DINB"/>
    <property type="match status" value="1"/>
</dbReference>
<dbReference type="OrthoDB" id="9807509at2"/>
<gene>
    <name evidence="4" type="ORF">DRV85_08755</name>
</gene>
<comment type="caution">
    <text evidence="4">The sequence shown here is derived from an EMBL/GenBank/DDBJ whole genome shotgun (WGS) entry which is preliminary data.</text>
</comment>
<comment type="similarity">
    <text evidence="1">Belongs to the DinB family.</text>
</comment>
<keyword evidence="5" id="KW-1185">Reference proteome</keyword>
<proteinExistence type="inferred from homology"/>
<accession>A0A365UAN2</accession>
<evidence type="ECO:0000256" key="2">
    <source>
        <dbReference type="ARBA" id="ARBA00022723"/>
    </source>
</evidence>
<feature type="binding site" evidence="3">
    <location>
        <position position="141"/>
    </location>
    <ligand>
        <name>a divalent metal cation</name>
        <dbReference type="ChEBI" id="CHEBI:60240"/>
    </ligand>
</feature>
<evidence type="ECO:0000256" key="3">
    <source>
        <dbReference type="PIRSR" id="PIRSR607837-1"/>
    </source>
</evidence>
<dbReference type="SUPFAM" id="SSF109854">
    <property type="entry name" value="DinB/YfiT-like putative metalloenzymes"/>
    <property type="match status" value="1"/>
</dbReference>
<evidence type="ECO:0000313" key="4">
    <source>
        <dbReference type="EMBL" id="RBI85801.1"/>
    </source>
</evidence>
<sequence length="171" mass="19112">MIGPDYCRMLARYGAWQNAWLRDRLEAMPAEAATRDRGAFFGSLLGTANHVLWADRVWLARLEGAEGPGGTIRESAQLCPSAADWGAARAEMDARLIVWADGLEPTEVEGDLTWWSGAAGREVRRPRALCIVHMFNHATQHRGQMHAMLTASGVDTEDTDLFLMPEDWHRH</sequence>
<dbReference type="InterPro" id="IPR034660">
    <property type="entry name" value="DinB/YfiT-like"/>
</dbReference>